<evidence type="ECO:0000313" key="2">
    <source>
        <dbReference type="Proteomes" id="UP000283530"/>
    </source>
</evidence>
<sequence>MRDSPCDCPHVVPYESGLLDPANGSGTRVSRRLFFGPSRGYAAYRNLFLRDSFQARQWLASWGRICCSLVPSIYTVQIDGRGLVHSVKNDVDAKLKAGEKKERPGILVHLNDCGWEL</sequence>
<name>A0A443P786_9MAGN</name>
<gene>
    <name evidence="1" type="ORF">CKAN_01554100</name>
</gene>
<dbReference type="EMBL" id="QPKB01000006">
    <property type="protein sequence ID" value="RWR86632.1"/>
    <property type="molecule type" value="Genomic_DNA"/>
</dbReference>
<proteinExistence type="predicted"/>
<protein>
    <submittedName>
        <fullName evidence="1">Uncharacterized protein</fullName>
    </submittedName>
</protein>
<organism evidence="1 2">
    <name type="scientific">Cinnamomum micranthum f. kanehirae</name>
    <dbReference type="NCBI Taxonomy" id="337451"/>
    <lineage>
        <taxon>Eukaryota</taxon>
        <taxon>Viridiplantae</taxon>
        <taxon>Streptophyta</taxon>
        <taxon>Embryophyta</taxon>
        <taxon>Tracheophyta</taxon>
        <taxon>Spermatophyta</taxon>
        <taxon>Magnoliopsida</taxon>
        <taxon>Magnoliidae</taxon>
        <taxon>Laurales</taxon>
        <taxon>Lauraceae</taxon>
        <taxon>Cinnamomum</taxon>
    </lineage>
</organism>
<reference evidence="1 2" key="1">
    <citation type="journal article" date="2019" name="Nat. Plants">
        <title>Stout camphor tree genome fills gaps in understanding of flowering plant genome evolution.</title>
        <authorList>
            <person name="Chaw S.M."/>
            <person name="Liu Y.C."/>
            <person name="Wu Y.W."/>
            <person name="Wang H.Y."/>
            <person name="Lin C.I."/>
            <person name="Wu C.S."/>
            <person name="Ke H.M."/>
            <person name="Chang L.Y."/>
            <person name="Hsu C.Y."/>
            <person name="Yang H.T."/>
            <person name="Sudianto E."/>
            <person name="Hsu M.H."/>
            <person name="Wu K.P."/>
            <person name="Wang L.N."/>
            <person name="Leebens-Mack J.H."/>
            <person name="Tsai I.J."/>
        </authorList>
    </citation>
    <scope>NUCLEOTIDE SEQUENCE [LARGE SCALE GENOMIC DNA]</scope>
    <source>
        <strain evidence="2">cv. Chaw 1501</strain>
        <tissue evidence="1">Young leaves</tissue>
    </source>
</reference>
<keyword evidence="2" id="KW-1185">Reference proteome</keyword>
<comment type="caution">
    <text evidence="1">The sequence shown here is derived from an EMBL/GenBank/DDBJ whole genome shotgun (WGS) entry which is preliminary data.</text>
</comment>
<accession>A0A443P786</accession>
<evidence type="ECO:0000313" key="1">
    <source>
        <dbReference type="EMBL" id="RWR86632.1"/>
    </source>
</evidence>
<dbReference type="Proteomes" id="UP000283530">
    <property type="component" value="Unassembled WGS sequence"/>
</dbReference>
<dbReference type="AlphaFoldDB" id="A0A443P786"/>